<protein>
    <submittedName>
        <fullName evidence="2">ABC transporter permease</fullName>
    </submittedName>
</protein>
<feature type="transmembrane region" description="Helical" evidence="1">
    <location>
        <begin position="99"/>
        <end position="126"/>
    </location>
</feature>
<dbReference type="PANTHER" id="PTHR37305">
    <property type="entry name" value="INTEGRAL MEMBRANE PROTEIN-RELATED"/>
    <property type="match status" value="1"/>
</dbReference>
<dbReference type="GO" id="GO:0005886">
    <property type="term" value="C:plasma membrane"/>
    <property type="evidence" value="ECO:0007669"/>
    <property type="project" value="UniProtKB-SubCell"/>
</dbReference>
<evidence type="ECO:0000313" key="2">
    <source>
        <dbReference type="EMBL" id="GFJ82298.1"/>
    </source>
</evidence>
<dbReference type="RefSeq" id="WP_173062612.1">
    <property type="nucleotide sequence ID" value="NZ_BAABGO010000016.1"/>
</dbReference>
<sequence>MLSLIGNEWTKLRTVRGPWLLIAIQQAVIVAGVSGLAAAGTDLDTDDGVRTLMSHAGLVSAIFTLVLGVTAVAGEYRHRTVTDTYLATPHRARVVAAKLAVYTLLGTAAGVLSAAVGTAVAALWLAADGSPLDLQSGMVWRIAAGIVAFNLVYAAIGVALGALVRNLTAAVTAALVWIALVETIVGNLLGDLGRWLPNRAGLALGYMPSTVPVLPQWGAGLVLVGYAVVIVVAASATTVRRDVT</sequence>
<keyword evidence="1" id="KW-0472">Membrane</keyword>
<feature type="transmembrane region" description="Helical" evidence="1">
    <location>
        <begin position="20"/>
        <end position="40"/>
    </location>
</feature>
<dbReference type="Pfam" id="PF12679">
    <property type="entry name" value="ABC2_membrane_2"/>
    <property type="match status" value="1"/>
</dbReference>
<feature type="transmembrane region" description="Helical" evidence="1">
    <location>
        <begin position="138"/>
        <end position="160"/>
    </location>
</feature>
<reference evidence="2 3" key="2">
    <citation type="submission" date="2020-03" db="EMBL/GenBank/DDBJ databases">
        <authorList>
            <person name="Ichikawa N."/>
            <person name="Kimura A."/>
            <person name="Kitahashi Y."/>
            <person name="Uohara A."/>
        </authorList>
    </citation>
    <scope>NUCLEOTIDE SEQUENCE [LARGE SCALE GENOMIC DNA]</scope>
    <source>
        <strain evidence="2 3">NBRC 108639</strain>
    </source>
</reference>
<reference evidence="2 3" key="1">
    <citation type="submission" date="2020-03" db="EMBL/GenBank/DDBJ databases">
        <title>Whole genome shotgun sequence of Phytohabitans houttuyneae NBRC 108639.</title>
        <authorList>
            <person name="Komaki H."/>
            <person name="Tamura T."/>
        </authorList>
    </citation>
    <scope>NUCLEOTIDE SEQUENCE [LARGE SCALE GENOMIC DNA]</scope>
    <source>
        <strain evidence="2 3">NBRC 108639</strain>
    </source>
</reference>
<proteinExistence type="predicted"/>
<feature type="transmembrane region" description="Helical" evidence="1">
    <location>
        <begin position="167"/>
        <end position="189"/>
    </location>
</feature>
<dbReference type="GO" id="GO:0140359">
    <property type="term" value="F:ABC-type transporter activity"/>
    <property type="evidence" value="ECO:0007669"/>
    <property type="project" value="InterPro"/>
</dbReference>
<dbReference type="EMBL" id="BLPF01000002">
    <property type="protein sequence ID" value="GFJ82298.1"/>
    <property type="molecule type" value="Genomic_DNA"/>
</dbReference>
<keyword evidence="1" id="KW-1133">Transmembrane helix</keyword>
<dbReference type="Proteomes" id="UP000482800">
    <property type="component" value="Unassembled WGS sequence"/>
</dbReference>
<dbReference type="AlphaFoldDB" id="A0A6V8KIP7"/>
<feature type="transmembrane region" description="Helical" evidence="1">
    <location>
        <begin position="217"/>
        <end position="239"/>
    </location>
</feature>
<evidence type="ECO:0000313" key="3">
    <source>
        <dbReference type="Proteomes" id="UP000482800"/>
    </source>
</evidence>
<gene>
    <name evidence="2" type="ORF">Phou_064780</name>
</gene>
<name>A0A6V8KIP7_9ACTN</name>
<organism evidence="2 3">
    <name type="scientific">Phytohabitans houttuyneae</name>
    <dbReference type="NCBI Taxonomy" id="1076126"/>
    <lineage>
        <taxon>Bacteria</taxon>
        <taxon>Bacillati</taxon>
        <taxon>Actinomycetota</taxon>
        <taxon>Actinomycetes</taxon>
        <taxon>Micromonosporales</taxon>
        <taxon>Micromonosporaceae</taxon>
    </lineage>
</organism>
<keyword evidence="3" id="KW-1185">Reference proteome</keyword>
<accession>A0A6V8KIP7</accession>
<evidence type="ECO:0000256" key="1">
    <source>
        <dbReference type="SAM" id="Phobius"/>
    </source>
</evidence>
<dbReference type="PANTHER" id="PTHR37305:SF1">
    <property type="entry name" value="MEMBRANE PROTEIN"/>
    <property type="match status" value="1"/>
</dbReference>
<feature type="transmembrane region" description="Helical" evidence="1">
    <location>
        <begin position="52"/>
        <end position="73"/>
    </location>
</feature>
<keyword evidence="1" id="KW-0812">Transmembrane</keyword>
<comment type="caution">
    <text evidence="2">The sequence shown here is derived from an EMBL/GenBank/DDBJ whole genome shotgun (WGS) entry which is preliminary data.</text>
</comment>